<dbReference type="Gene3D" id="1.10.20.10">
    <property type="entry name" value="Histone, subunit A"/>
    <property type="match status" value="1"/>
</dbReference>
<dbReference type="SUPFAM" id="SSF47113">
    <property type="entry name" value="Histone-fold"/>
    <property type="match status" value="1"/>
</dbReference>
<reference evidence="6 7" key="1">
    <citation type="journal article" date="2025" name="Microbiol. Resour. Announc.">
        <title>Draft genome sequences for Neonectria magnoliae and Neonectria punicea, canker pathogens of Liriodendron tulipifera and Acer saccharum in West Virginia.</title>
        <authorList>
            <person name="Petronek H.M."/>
            <person name="Kasson M.T."/>
            <person name="Metheny A.M."/>
            <person name="Stauder C.M."/>
            <person name="Lovett B."/>
            <person name="Lynch S.C."/>
            <person name="Garnas J.R."/>
            <person name="Kasson L.R."/>
            <person name="Stajich J.E."/>
        </authorList>
    </citation>
    <scope>NUCLEOTIDE SEQUENCE [LARGE SCALE GENOMIC DNA]</scope>
    <source>
        <strain evidence="6 7">NRRL 64653</strain>
    </source>
</reference>
<evidence type="ECO:0000256" key="3">
    <source>
        <dbReference type="ARBA" id="ARBA00023163"/>
    </source>
</evidence>
<comment type="subcellular location">
    <subcellularLocation>
        <location evidence="1">Nucleus</location>
    </subcellularLocation>
</comment>
<evidence type="ECO:0000313" key="6">
    <source>
        <dbReference type="EMBL" id="KAK7415752.1"/>
    </source>
</evidence>
<evidence type="ECO:0000256" key="4">
    <source>
        <dbReference type="ARBA" id="ARBA00023242"/>
    </source>
</evidence>
<sequence length="324" mass="36595">MTSNGPRFRQEIQQMMYVAGETLEASVETISLVEDIIRDQVVLMLTVANNLAARRGSRVFSNNDLIFQFRHDVARVGRLRNFLAWKSIRKTTKDSEDDKAELAAVDEPASFDDLAGAPDEEISAKEAKAPVVLLPWDISSFFPDEIPDSLFEDDTLDESNDAVLEKLRKADHKTRNMTAEEYATWSEYRHASFTWRKVKRFREWAGLGAIAEHKPNDDVLDILGFLTCEMVQKLTEVALEIHARELAREKGDGDVPPTATTEAVASGGLFASSTKSRLPIESKHVRLAFERLQIRPKRSYALLNGTRLPQRNELRLGIVILQLI</sequence>
<dbReference type="PANTHER" id="PTHR11380:SF16">
    <property type="entry name" value="TRANSCRIPTION INITIATION PROTEIN SPT3 HOMOLOG"/>
    <property type="match status" value="1"/>
</dbReference>
<protein>
    <submittedName>
        <fullName evidence="6">Transcription initiation protein spt3</fullName>
    </submittedName>
</protein>
<dbReference type="EMBL" id="JAZAVJ010000078">
    <property type="protein sequence ID" value="KAK7415752.1"/>
    <property type="molecule type" value="Genomic_DNA"/>
</dbReference>
<dbReference type="CDD" id="cd22926">
    <property type="entry name" value="HFD_SPT3"/>
    <property type="match status" value="1"/>
</dbReference>
<evidence type="ECO:0000256" key="5">
    <source>
        <dbReference type="ARBA" id="ARBA00061274"/>
    </source>
</evidence>
<evidence type="ECO:0000256" key="1">
    <source>
        <dbReference type="ARBA" id="ARBA00004123"/>
    </source>
</evidence>
<keyword evidence="2" id="KW-0805">Transcription regulation</keyword>
<keyword evidence="7" id="KW-1185">Reference proteome</keyword>
<dbReference type="InterPro" id="IPR009072">
    <property type="entry name" value="Histone-fold"/>
</dbReference>
<keyword evidence="3" id="KW-0804">Transcription</keyword>
<dbReference type="PANTHER" id="PTHR11380">
    <property type="entry name" value="TRANSCRIPTION INITIATION FACTOR TFIID/SUPT3-RELATED"/>
    <property type="match status" value="1"/>
</dbReference>
<evidence type="ECO:0000313" key="7">
    <source>
        <dbReference type="Proteomes" id="UP001498476"/>
    </source>
</evidence>
<accession>A0ABR1H3W1</accession>
<evidence type="ECO:0000256" key="2">
    <source>
        <dbReference type="ARBA" id="ARBA00023015"/>
    </source>
</evidence>
<comment type="caution">
    <text evidence="6">The sequence shown here is derived from an EMBL/GenBank/DDBJ whole genome shotgun (WGS) entry which is preliminary data.</text>
</comment>
<organism evidence="6 7">
    <name type="scientific">Neonectria punicea</name>
    <dbReference type="NCBI Taxonomy" id="979145"/>
    <lineage>
        <taxon>Eukaryota</taxon>
        <taxon>Fungi</taxon>
        <taxon>Dikarya</taxon>
        <taxon>Ascomycota</taxon>
        <taxon>Pezizomycotina</taxon>
        <taxon>Sordariomycetes</taxon>
        <taxon>Hypocreomycetidae</taxon>
        <taxon>Hypocreales</taxon>
        <taxon>Nectriaceae</taxon>
        <taxon>Neonectria</taxon>
    </lineage>
</organism>
<keyword evidence="4" id="KW-0539">Nucleus</keyword>
<comment type="similarity">
    <text evidence="5">Belongs to the SPT3 family.</text>
</comment>
<dbReference type="Proteomes" id="UP001498476">
    <property type="component" value="Unassembled WGS sequence"/>
</dbReference>
<name>A0ABR1H3W1_9HYPO</name>
<dbReference type="InterPro" id="IPR003195">
    <property type="entry name" value="TFIID_TAF13"/>
</dbReference>
<proteinExistence type="inferred from homology"/>
<dbReference type="Pfam" id="PF02269">
    <property type="entry name" value="TFIID-18kDa"/>
    <property type="match status" value="1"/>
</dbReference>
<gene>
    <name evidence="6" type="primary">SPT3_2</name>
    <name evidence="6" type="ORF">QQX98_005665</name>
</gene>